<proteinExistence type="predicted"/>
<feature type="compositionally biased region" description="Basic and acidic residues" evidence="1">
    <location>
        <begin position="42"/>
        <end position="52"/>
    </location>
</feature>
<protein>
    <submittedName>
        <fullName evidence="2">Sulfur carrier protein clustered with putative hydrolase SCO1113</fullName>
    </submittedName>
</protein>
<evidence type="ECO:0000256" key="1">
    <source>
        <dbReference type="SAM" id="MobiDB-lite"/>
    </source>
</evidence>
<dbReference type="AlphaFoldDB" id="A0A6J4TD93"/>
<feature type="compositionally biased region" description="Basic residues" evidence="1">
    <location>
        <begin position="15"/>
        <end position="37"/>
    </location>
</feature>
<feature type="region of interest" description="Disordered" evidence="1">
    <location>
        <begin position="1"/>
        <end position="98"/>
    </location>
</feature>
<organism evidence="2">
    <name type="scientific">uncultured Thermomicrobiales bacterium</name>
    <dbReference type="NCBI Taxonomy" id="1645740"/>
    <lineage>
        <taxon>Bacteria</taxon>
        <taxon>Pseudomonadati</taxon>
        <taxon>Thermomicrobiota</taxon>
        <taxon>Thermomicrobia</taxon>
        <taxon>Thermomicrobiales</taxon>
        <taxon>environmental samples</taxon>
    </lineage>
</organism>
<sequence>DPRRPPGPPADPGPNRRRGGAPGRRTRHPGRGPRRPGGHLPDAARDDPRPRDAATPPAGPVLRLPARSLPRAGGRPAPRRGRVGGGAVARDRGDGRRL</sequence>
<feature type="compositionally biased region" description="Pro residues" evidence="1">
    <location>
        <begin position="1"/>
        <end position="12"/>
    </location>
</feature>
<feature type="compositionally biased region" description="Basic and acidic residues" evidence="1">
    <location>
        <begin position="89"/>
        <end position="98"/>
    </location>
</feature>
<keyword evidence="2" id="KW-0378">Hydrolase</keyword>
<name>A0A6J4TD93_9BACT</name>
<feature type="non-terminal residue" evidence="2">
    <location>
        <position position="1"/>
    </location>
</feature>
<feature type="non-terminal residue" evidence="2">
    <location>
        <position position="98"/>
    </location>
</feature>
<evidence type="ECO:0000313" key="2">
    <source>
        <dbReference type="EMBL" id="CAA9520724.1"/>
    </source>
</evidence>
<accession>A0A6J4TD93</accession>
<gene>
    <name evidence="2" type="ORF">AVDCRST_MAG73-158</name>
</gene>
<reference evidence="2" key="1">
    <citation type="submission" date="2020-02" db="EMBL/GenBank/DDBJ databases">
        <authorList>
            <person name="Meier V. D."/>
        </authorList>
    </citation>
    <scope>NUCLEOTIDE SEQUENCE</scope>
    <source>
        <strain evidence="2">AVDCRST_MAG73</strain>
    </source>
</reference>
<dbReference type="GO" id="GO:0016787">
    <property type="term" value="F:hydrolase activity"/>
    <property type="evidence" value="ECO:0007669"/>
    <property type="project" value="UniProtKB-KW"/>
</dbReference>
<dbReference type="EMBL" id="CADCWE010000011">
    <property type="protein sequence ID" value="CAA9520724.1"/>
    <property type="molecule type" value="Genomic_DNA"/>
</dbReference>